<protein>
    <recommendedName>
        <fullName evidence="2">DNA2/NAM7 helicase-like C-terminal domain-containing protein</fullName>
    </recommendedName>
</protein>
<accession>A0A6A6D5J7</accession>
<dbReference type="OrthoDB" id="3946766at2759"/>
<dbReference type="AlphaFoldDB" id="A0A6A6D5J7"/>
<keyword evidence="4" id="KW-1185">Reference proteome</keyword>
<dbReference type="Gene3D" id="3.40.50.300">
    <property type="entry name" value="P-loop containing nucleotide triphosphate hydrolases"/>
    <property type="match status" value="1"/>
</dbReference>
<proteinExistence type="predicted"/>
<dbReference type="InterPro" id="IPR027417">
    <property type="entry name" value="P-loop_NTPase"/>
</dbReference>
<evidence type="ECO:0000313" key="4">
    <source>
        <dbReference type="Proteomes" id="UP000799537"/>
    </source>
</evidence>
<evidence type="ECO:0000256" key="1">
    <source>
        <dbReference type="SAM" id="MobiDB-lite"/>
    </source>
</evidence>
<dbReference type="InterPro" id="IPR041679">
    <property type="entry name" value="DNA2/NAM7-like_C"/>
</dbReference>
<dbReference type="SUPFAM" id="SSF52540">
    <property type="entry name" value="P-loop containing nucleoside triphosphate hydrolases"/>
    <property type="match status" value="1"/>
</dbReference>
<sequence length="328" mass="35988">MDPDIAKPVSDVVYHKNPLTNGPNTEEVTPLKRCLVQLMSKTFGQAYFGSKRIGISLDGPEYASRAVPGGTSQFNPGEAEEVAWLCKHMLDYVPETTDEEPTRQVKPADIGISSPYAAQCAEIRRQLQRLAITGVTVQMLDITTGSQVQGREFEVHIVSWVKNNPGDPYDTGFITNPGQQCVLNSRARSFLISFGAYQLWCNNVANNIDQIAKKQMFYRFAKNFQETNQVIAKRDFLDGKAGLPVDTYHFQAVQLTGPQTMGQRGNRGGRSGAYSVVRGAGRGRGGPQQGGFNTPNQRAHGGWDKRGGRGRGNNNPRGGTTGQPIPKW</sequence>
<evidence type="ECO:0000259" key="2">
    <source>
        <dbReference type="Pfam" id="PF13087"/>
    </source>
</evidence>
<dbReference type="PANTHER" id="PTHR10887:SF495">
    <property type="entry name" value="HELICASE SENATAXIN ISOFORM X1-RELATED"/>
    <property type="match status" value="1"/>
</dbReference>
<dbReference type="InterPro" id="IPR045055">
    <property type="entry name" value="DNA2/NAM7-like"/>
</dbReference>
<feature type="region of interest" description="Disordered" evidence="1">
    <location>
        <begin position="258"/>
        <end position="328"/>
    </location>
</feature>
<name>A0A6A6D5J7_ZASCE</name>
<dbReference type="RefSeq" id="XP_033674529.1">
    <property type="nucleotide sequence ID" value="XM_033803404.1"/>
</dbReference>
<dbReference type="Pfam" id="PF13087">
    <property type="entry name" value="AAA_12"/>
    <property type="match status" value="1"/>
</dbReference>
<feature type="compositionally biased region" description="Gly residues" evidence="1">
    <location>
        <begin position="280"/>
        <end position="289"/>
    </location>
</feature>
<feature type="domain" description="DNA2/NAM7 helicase-like C-terminal" evidence="2">
    <location>
        <begin position="1"/>
        <end position="196"/>
    </location>
</feature>
<gene>
    <name evidence="3" type="ORF">M409DRAFT_15918</name>
</gene>
<dbReference type="PANTHER" id="PTHR10887">
    <property type="entry name" value="DNA2/NAM7 HELICASE FAMILY"/>
    <property type="match status" value="1"/>
</dbReference>
<dbReference type="Proteomes" id="UP000799537">
    <property type="component" value="Unassembled WGS sequence"/>
</dbReference>
<reference evidence="3" key="1">
    <citation type="journal article" date="2020" name="Stud. Mycol.">
        <title>101 Dothideomycetes genomes: a test case for predicting lifestyles and emergence of pathogens.</title>
        <authorList>
            <person name="Haridas S."/>
            <person name="Albert R."/>
            <person name="Binder M."/>
            <person name="Bloem J."/>
            <person name="Labutti K."/>
            <person name="Salamov A."/>
            <person name="Andreopoulos B."/>
            <person name="Baker S."/>
            <person name="Barry K."/>
            <person name="Bills G."/>
            <person name="Bluhm B."/>
            <person name="Cannon C."/>
            <person name="Castanera R."/>
            <person name="Culley D."/>
            <person name="Daum C."/>
            <person name="Ezra D."/>
            <person name="Gonzalez J."/>
            <person name="Henrissat B."/>
            <person name="Kuo A."/>
            <person name="Liang C."/>
            <person name="Lipzen A."/>
            <person name="Lutzoni F."/>
            <person name="Magnuson J."/>
            <person name="Mondo S."/>
            <person name="Nolan M."/>
            <person name="Ohm R."/>
            <person name="Pangilinan J."/>
            <person name="Park H.-J."/>
            <person name="Ramirez L."/>
            <person name="Alfaro M."/>
            <person name="Sun H."/>
            <person name="Tritt A."/>
            <person name="Yoshinaga Y."/>
            <person name="Zwiers L.-H."/>
            <person name="Turgeon B."/>
            <person name="Goodwin S."/>
            <person name="Spatafora J."/>
            <person name="Crous P."/>
            <person name="Grigoriev I."/>
        </authorList>
    </citation>
    <scope>NUCLEOTIDE SEQUENCE</scope>
    <source>
        <strain evidence="3">ATCC 36951</strain>
    </source>
</reference>
<evidence type="ECO:0000313" key="3">
    <source>
        <dbReference type="EMBL" id="KAF2173640.1"/>
    </source>
</evidence>
<dbReference type="EMBL" id="ML993579">
    <property type="protein sequence ID" value="KAF2173640.1"/>
    <property type="molecule type" value="Genomic_DNA"/>
</dbReference>
<dbReference type="GeneID" id="54556676"/>
<organism evidence="3 4">
    <name type="scientific">Zasmidium cellare ATCC 36951</name>
    <dbReference type="NCBI Taxonomy" id="1080233"/>
    <lineage>
        <taxon>Eukaryota</taxon>
        <taxon>Fungi</taxon>
        <taxon>Dikarya</taxon>
        <taxon>Ascomycota</taxon>
        <taxon>Pezizomycotina</taxon>
        <taxon>Dothideomycetes</taxon>
        <taxon>Dothideomycetidae</taxon>
        <taxon>Mycosphaerellales</taxon>
        <taxon>Mycosphaerellaceae</taxon>
        <taxon>Zasmidium</taxon>
    </lineage>
</organism>